<evidence type="ECO:0000313" key="2">
    <source>
        <dbReference type="EMBL" id="MFC7615418.1"/>
    </source>
</evidence>
<organism evidence="2 3">
    <name type="scientific">Actinokineospora soli</name>
    <dbReference type="NCBI Taxonomy" id="1048753"/>
    <lineage>
        <taxon>Bacteria</taxon>
        <taxon>Bacillati</taxon>
        <taxon>Actinomycetota</taxon>
        <taxon>Actinomycetes</taxon>
        <taxon>Pseudonocardiales</taxon>
        <taxon>Pseudonocardiaceae</taxon>
        <taxon>Actinokineospora</taxon>
    </lineage>
</organism>
<feature type="region of interest" description="Disordered" evidence="1">
    <location>
        <begin position="78"/>
        <end position="131"/>
    </location>
</feature>
<dbReference type="Proteomes" id="UP001596512">
    <property type="component" value="Unassembled WGS sequence"/>
</dbReference>
<protein>
    <recommendedName>
        <fullName evidence="4">Nitroreductase family protein</fullName>
    </recommendedName>
</protein>
<name>A0ABW2TRM9_9PSEU</name>
<feature type="compositionally biased region" description="Low complexity" evidence="1">
    <location>
        <begin position="109"/>
        <end position="120"/>
    </location>
</feature>
<feature type="compositionally biased region" description="Pro residues" evidence="1">
    <location>
        <begin position="121"/>
        <end position="131"/>
    </location>
</feature>
<accession>A0ABW2TRM9</accession>
<dbReference type="EMBL" id="JBHTEY010000004">
    <property type="protein sequence ID" value="MFC7615418.1"/>
    <property type="molecule type" value="Genomic_DNA"/>
</dbReference>
<keyword evidence="3" id="KW-1185">Reference proteome</keyword>
<proteinExistence type="predicted"/>
<evidence type="ECO:0000256" key="1">
    <source>
        <dbReference type="SAM" id="MobiDB-lite"/>
    </source>
</evidence>
<reference evidence="3" key="1">
    <citation type="journal article" date="2019" name="Int. J. Syst. Evol. Microbiol.">
        <title>The Global Catalogue of Microorganisms (GCM) 10K type strain sequencing project: providing services to taxonomists for standard genome sequencing and annotation.</title>
        <authorList>
            <consortium name="The Broad Institute Genomics Platform"/>
            <consortium name="The Broad Institute Genome Sequencing Center for Infectious Disease"/>
            <person name="Wu L."/>
            <person name="Ma J."/>
        </authorList>
    </citation>
    <scope>NUCLEOTIDE SEQUENCE [LARGE SCALE GENOMIC DNA]</scope>
    <source>
        <strain evidence="3">JCM 17695</strain>
    </source>
</reference>
<comment type="caution">
    <text evidence="2">The sequence shown here is derived from an EMBL/GenBank/DDBJ whole genome shotgun (WGS) entry which is preliminary data.</text>
</comment>
<dbReference type="InterPro" id="IPR000415">
    <property type="entry name" value="Nitroreductase-like"/>
</dbReference>
<dbReference type="SUPFAM" id="SSF55469">
    <property type="entry name" value="FMN-dependent nitroreductase-like"/>
    <property type="match status" value="1"/>
</dbReference>
<gene>
    <name evidence="2" type="ORF">ACFQV2_19840</name>
</gene>
<feature type="compositionally biased region" description="Low complexity" evidence="1">
    <location>
        <begin position="81"/>
        <end position="90"/>
    </location>
</feature>
<evidence type="ECO:0000313" key="3">
    <source>
        <dbReference type="Proteomes" id="UP001596512"/>
    </source>
</evidence>
<sequence>MDHDTLVAAIADACRAPSVHNTQPWRWLVGTRSLHLMANRTRWLRATDPRGRDLVMSCGAALDHLRTALAARGWALINRGSTPSTPTTSPRWSCVPPPATPRPSRPRSRSAGPTAAGTPGAPSPPTPSPAW</sequence>
<evidence type="ECO:0008006" key="4">
    <source>
        <dbReference type="Google" id="ProtNLM"/>
    </source>
</evidence>